<feature type="transmembrane region" description="Helical" evidence="8">
    <location>
        <begin position="135"/>
        <end position="155"/>
    </location>
</feature>
<evidence type="ECO:0000256" key="4">
    <source>
        <dbReference type="ARBA" id="ARBA00022475"/>
    </source>
</evidence>
<dbReference type="Pfam" id="PF01925">
    <property type="entry name" value="TauE"/>
    <property type="match status" value="1"/>
</dbReference>
<feature type="transmembrane region" description="Helical" evidence="8">
    <location>
        <begin position="230"/>
        <end position="247"/>
    </location>
</feature>
<evidence type="ECO:0000256" key="7">
    <source>
        <dbReference type="ARBA" id="ARBA00023136"/>
    </source>
</evidence>
<feature type="transmembrane region" description="Helical" evidence="8">
    <location>
        <begin position="195"/>
        <end position="218"/>
    </location>
</feature>
<evidence type="ECO:0000256" key="5">
    <source>
        <dbReference type="ARBA" id="ARBA00022692"/>
    </source>
</evidence>
<feature type="transmembrane region" description="Helical" evidence="8">
    <location>
        <begin position="167"/>
        <end position="189"/>
    </location>
</feature>
<evidence type="ECO:0000256" key="1">
    <source>
        <dbReference type="ARBA" id="ARBA00004651"/>
    </source>
</evidence>
<organism evidence="9 10">
    <name type="scientific">Lampropedia aestuarii</name>
    <dbReference type="NCBI Taxonomy" id="2562762"/>
    <lineage>
        <taxon>Bacteria</taxon>
        <taxon>Pseudomonadati</taxon>
        <taxon>Pseudomonadota</taxon>
        <taxon>Betaproteobacteria</taxon>
        <taxon>Burkholderiales</taxon>
        <taxon>Comamonadaceae</taxon>
        <taxon>Lampropedia</taxon>
    </lineage>
</organism>
<evidence type="ECO:0000256" key="3">
    <source>
        <dbReference type="ARBA" id="ARBA00022448"/>
    </source>
</evidence>
<keyword evidence="10" id="KW-1185">Reference proteome</keyword>
<dbReference type="GO" id="GO:0005886">
    <property type="term" value="C:plasma membrane"/>
    <property type="evidence" value="ECO:0007669"/>
    <property type="project" value="UniProtKB-SubCell"/>
</dbReference>
<keyword evidence="4 8" id="KW-1003">Cell membrane</keyword>
<keyword evidence="3" id="KW-0813">Transport</keyword>
<comment type="similarity">
    <text evidence="2 8">Belongs to the 4-toluene sulfonate uptake permease (TSUP) (TC 2.A.102) family.</text>
</comment>
<evidence type="ECO:0000256" key="2">
    <source>
        <dbReference type="ARBA" id="ARBA00009142"/>
    </source>
</evidence>
<dbReference type="InterPro" id="IPR052017">
    <property type="entry name" value="TSUP"/>
</dbReference>
<dbReference type="PANTHER" id="PTHR30269">
    <property type="entry name" value="TRANSMEMBRANE PROTEIN YFCA"/>
    <property type="match status" value="1"/>
</dbReference>
<feature type="transmembrane region" description="Helical" evidence="8">
    <location>
        <begin position="32"/>
        <end position="55"/>
    </location>
</feature>
<protein>
    <recommendedName>
        <fullName evidence="8">Probable membrane transporter protein</fullName>
    </recommendedName>
</protein>
<proteinExistence type="inferred from homology"/>
<comment type="caution">
    <text evidence="9">The sequence shown here is derived from an EMBL/GenBank/DDBJ whole genome shotgun (WGS) entry which is preliminary data.</text>
</comment>
<dbReference type="EMBL" id="SSWX01000003">
    <property type="protein sequence ID" value="THJ35678.1"/>
    <property type="molecule type" value="Genomic_DNA"/>
</dbReference>
<dbReference type="InterPro" id="IPR002781">
    <property type="entry name" value="TM_pro_TauE-like"/>
</dbReference>
<dbReference type="RefSeq" id="WP_136405277.1">
    <property type="nucleotide sequence ID" value="NZ_SSWX01000003.1"/>
</dbReference>
<dbReference type="Proteomes" id="UP000306236">
    <property type="component" value="Unassembled WGS sequence"/>
</dbReference>
<feature type="transmembrane region" description="Helical" evidence="8">
    <location>
        <begin position="6"/>
        <end position="25"/>
    </location>
</feature>
<accession>A0A4S5BZX7</accession>
<evidence type="ECO:0000256" key="6">
    <source>
        <dbReference type="ARBA" id="ARBA00022989"/>
    </source>
</evidence>
<gene>
    <name evidence="9" type="ORF">E8K88_03595</name>
</gene>
<feature type="transmembrane region" description="Helical" evidence="8">
    <location>
        <begin position="75"/>
        <end position="96"/>
    </location>
</feature>
<evidence type="ECO:0000256" key="8">
    <source>
        <dbReference type="RuleBase" id="RU363041"/>
    </source>
</evidence>
<evidence type="ECO:0000313" key="10">
    <source>
        <dbReference type="Proteomes" id="UP000306236"/>
    </source>
</evidence>
<comment type="subcellular location">
    <subcellularLocation>
        <location evidence="1 8">Cell membrane</location>
        <topology evidence="1 8">Multi-pass membrane protein</topology>
    </subcellularLocation>
</comment>
<dbReference type="PANTHER" id="PTHR30269:SF32">
    <property type="entry name" value="MEMBRANE TRANSPORTER PROTEIN-RELATED"/>
    <property type="match status" value="1"/>
</dbReference>
<keyword evidence="5 8" id="KW-0812">Transmembrane</keyword>
<keyword evidence="7 8" id="KW-0472">Membrane</keyword>
<keyword evidence="6 8" id="KW-1133">Transmembrane helix</keyword>
<evidence type="ECO:0000313" key="9">
    <source>
        <dbReference type="EMBL" id="THJ35678.1"/>
    </source>
</evidence>
<name>A0A4S5BZX7_9BURK</name>
<feature type="transmembrane region" description="Helical" evidence="8">
    <location>
        <begin position="103"/>
        <end position="123"/>
    </location>
</feature>
<dbReference type="OrthoDB" id="9800873at2"/>
<dbReference type="AlphaFoldDB" id="A0A4S5BZX7"/>
<sequence>MYDSFFFWTVLVLVFLLAGLVKGVTGMGLPTVAMGLMGLLMSPAEAVAMLLMPSLVTNVWQCASGGHALPLLRRFWPMLLAIALATTFGMGVLVYADPTKTGFALGVALLLYALYALLAPSVQVPARWERLLSPVIGLLTGLITGATGVFVMPAVPYLQALNLDKDALVQMLGLSFTISTLALGAGLYWQGAWQLGLFGVSSWAIAPALAGMWLGQLLRARISAKRFKQIFLVFLSLLGLQLALGPWL</sequence>
<reference evidence="9 10" key="1">
    <citation type="submission" date="2019-04" db="EMBL/GenBank/DDBJ databases">
        <title>Lampropedia sp YIM MLB12 draf genome.</title>
        <authorList>
            <person name="Wang Y.-X."/>
        </authorList>
    </citation>
    <scope>NUCLEOTIDE SEQUENCE [LARGE SCALE GENOMIC DNA]</scope>
    <source>
        <strain evidence="9 10">YIM MLB12</strain>
    </source>
</reference>